<gene>
    <name evidence="1" type="ORF">SAMN02927923_01217</name>
</gene>
<name>A0A1G5F5L5_9HYPH</name>
<dbReference type="EMBL" id="FMVJ01000003">
    <property type="protein sequence ID" value="SCY34190.1"/>
    <property type="molecule type" value="Genomic_DNA"/>
</dbReference>
<proteinExistence type="predicted"/>
<keyword evidence="2" id="KW-1185">Reference proteome</keyword>
<organism evidence="1 2">
    <name type="scientific">Microvirga guangxiensis</name>
    <dbReference type="NCBI Taxonomy" id="549386"/>
    <lineage>
        <taxon>Bacteria</taxon>
        <taxon>Pseudomonadati</taxon>
        <taxon>Pseudomonadota</taxon>
        <taxon>Alphaproteobacteria</taxon>
        <taxon>Hyphomicrobiales</taxon>
        <taxon>Methylobacteriaceae</taxon>
        <taxon>Microvirga</taxon>
    </lineage>
</organism>
<sequence>MATFRMGPVEIQVTEDMTAGDIQTLQQAFDELKISYPDVDDRGLAQGVFFNWFPGCSKDDLIAAASVMLGHHS</sequence>
<protein>
    <submittedName>
        <fullName evidence="1">Uncharacterized protein</fullName>
    </submittedName>
</protein>
<dbReference type="STRING" id="549386.SAMN02927923_01217"/>
<evidence type="ECO:0000313" key="1">
    <source>
        <dbReference type="EMBL" id="SCY34190.1"/>
    </source>
</evidence>
<accession>A0A1G5F5L5</accession>
<dbReference type="RefSeq" id="WP_091131710.1">
    <property type="nucleotide sequence ID" value="NZ_FMVJ01000003.1"/>
</dbReference>
<dbReference type="AlphaFoldDB" id="A0A1G5F5L5"/>
<evidence type="ECO:0000313" key="2">
    <source>
        <dbReference type="Proteomes" id="UP000199569"/>
    </source>
</evidence>
<reference evidence="1 2" key="1">
    <citation type="submission" date="2016-10" db="EMBL/GenBank/DDBJ databases">
        <authorList>
            <person name="de Groot N.N."/>
        </authorList>
    </citation>
    <scope>NUCLEOTIDE SEQUENCE [LARGE SCALE GENOMIC DNA]</scope>
    <source>
        <strain evidence="1 2">CGMCC 1.7666</strain>
    </source>
</reference>
<dbReference type="Proteomes" id="UP000199569">
    <property type="component" value="Unassembled WGS sequence"/>
</dbReference>